<accession>A0A7W7SUJ7</accession>
<feature type="coiled-coil region" evidence="1">
    <location>
        <begin position="109"/>
        <end position="136"/>
    </location>
</feature>
<evidence type="ECO:0000256" key="2">
    <source>
        <dbReference type="SAM" id="MobiDB-lite"/>
    </source>
</evidence>
<protein>
    <submittedName>
        <fullName evidence="4">Uncharacterized protein</fullName>
    </submittedName>
</protein>
<dbReference type="EMBL" id="JACHJW010000001">
    <property type="protein sequence ID" value="MBB4961255.1"/>
    <property type="molecule type" value="Genomic_DNA"/>
</dbReference>
<dbReference type="AlphaFoldDB" id="A0A7W7SUJ7"/>
<dbReference type="RefSeq" id="WP_184536879.1">
    <property type="nucleotide sequence ID" value="NZ_JACHJW010000001.1"/>
</dbReference>
<keyword evidence="5" id="KW-1185">Reference proteome</keyword>
<evidence type="ECO:0000256" key="3">
    <source>
        <dbReference type="SAM" id="Phobius"/>
    </source>
</evidence>
<comment type="caution">
    <text evidence="4">The sequence shown here is derived from an EMBL/GenBank/DDBJ whole genome shotgun (WGS) entry which is preliminary data.</text>
</comment>
<feature type="compositionally biased region" description="Pro residues" evidence="2">
    <location>
        <begin position="175"/>
        <end position="185"/>
    </location>
</feature>
<sequence length="645" mass="70489">MKWENSTITAWNNNSRGAGYQAAYGAAAGLVGGGWQSEETYPDTTDRARPDFFHPDAVEQVECKFSLAFVRINERQLNNYLAHLRRLGGGRLTYAIGVLPVEEPEKTKAADQLKKIEKANGQIRKLNEDRVKAGEAPYPLVEVRYWPAEAVPVRALPEAEVDPPDGAGGVAVGAEPPPVVPPPPGALNATGQHQAESAVTEAMTGSPDSPEDAAETAKTIEEAARDLGYANAEDADLTQEPLGGVDFSTLELRYVSDTYDGGVGTGVQYAYQVDAKPGVAVSYGGRESAQLAADSFFTWLVLPPQSFTVNLNPDEPNRIIDARLGRTDAGRVLLEADLQMKKTVGKLIHPDTARGRAFWDNLRGETSCISMRQWITPRPAVVRENGNELFILDAPLEVKMETEYFKTEGAATSANCPGQATRDTEHNEVVYRQRILPELEKAVNTAPEYADLRRVYVSRVAAEWYRQRSETKTTAYGELVDSGDASAWPSRVPWDPKEVFDRFVKSYKDGEFRVERTTREGNRVLTQLYVYGGVDFTNIPKDLLSGAEFANDRPTLDTTVRDALVKPTTEAGKGAMWLGGRSTERPLSSPHPMPGSPLGNPLFYVLAVLPVLTWLTIGGYLLIRRRTRPAATPSAGPAPTTPAGQ</sequence>
<evidence type="ECO:0000256" key="1">
    <source>
        <dbReference type="SAM" id="Coils"/>
    </source>
</evidence>
<keyword evidence="3" id="KW-1133">Transmembrane helix</keyword>
<evidence type="ECO:0000313" key="5">
    <source>
        <dbReference type="Proteomes" id="UP000578819"/>
    </source>
</evidence>
<proteinExistence type="predicted"/>
<keyword evidence="1" id="KW-0175">Coiled coil</keyword>
<keyword evidence="3" id="KW-0472">Membrane</keyword>
<organism evidence="4 5">
    <name type="scientific">Micromonospora polyrhachis</name>
    <dbReference type="NCBI Taxonomy" id="1282883"/>
    <lineage>
        <taxon>Bacteria</taxon>
        <taxon>Bacillati</taxon>
        <taxon>Actinomycetota</taxon>
        <taxon>Actinomycetes</taxon>
        <taxon>Micromonosporales</taxon>
        <taxon>Micromonosporaceae</taxon>
        <taxon>Micromonospora</taxon>
    </lineage>
</organism>
<gene>
    <name evidence="4" type="ORF">FHR38_004988</name>
</gene>
<reference evidence="4 5" key="1">
    <citation type="submission" date="2020-08" db="EMBL/GenBank/DDBJ databases">
        <title>Sequencing the genomes of 1000 actinobacteria strains.</title>
        <authorList>
            <person name="Klenk H.-P."/>
        </authorList>
    </citation>
    <scope>NUCLEOTIDE SEQUENCE [LARGE SCALE GENOMIC DNA]</scope>
    <source>
        <strain evidence="4 5">DSM 45886</strain>
    </source>
</reference>
<dbReference type="Proteomes" id="UP000578819">
    <property type="component" value="Unassembled WGS sequence"/>
</dbReference>
<feature type="transmembrane region" description="Helical" evidence="3">
    <location>
        <begin position="602"/>
        <end position="623"/>
    </location>
</feature>
<evidence type="ECO:0000313" key="4">
    <source>
        <dbReference type="EMBL" id="MBB4961255.1"/>
    </source>
</evidence>
<keyword evidence="3" id="KW-0812">Transmembrane</keyword>
<feature type="region of interest" description="Disordered" evidence="2">
    <location>
        <begin position="163"/>
        <end position="217"/>
    </location>
</feature>
<feature type="region of interest" description="Disordered" evidence="2">
    <location>
        <begin position="573"/>
        <end position="593"/>
    </location>
</feature>
<name>A0A7W7SUJ7_9ACTN</name>